<evidence type="ECO:0008006" key="3">
    <source>
        <dbReference type="Google" id="ProtNLM"/>
    </source>
</evidence>
<dbReference type="OrthoDB" id="1426615at2759"/>
<keyword evidence="2" id="KW-1185">Reference proteome</keyword>
<dbReference type="PANTHER" id="PTHR47074:SF11">
    <property type="entry name" value="REVERSE TRANSCRIPTASE-LIKE PROTEIN"/>
    <property type="match status" value="1"/>
</dbReference>
<organism evidence="1 2">
    <name type="scientific">Trifolium subterraneum</name>
    <name type="common">Subterranean clover</name>
    <dbReference type="NCBI Taxonomy" id="3900"/>
    <lineage>
        <taxon>Eukaryota</taxon>
        <taxon>Viridiplantae</taxon>
        <taxon>Streptophyta</taxon>
        <taxon>Embryophyta</taxon>
        <taxon>Tracheophyta</taxon>
        <taxon>Spermatophyta</taxon>
        <taxon>Magnoliopsida</taxon>
        <taxon>eudicotyledons</taxon>
        <taxon>Gunneridae</taxon>
        <taxon>Pentapetalae</taxon>
        <taxon>rosids</taxon>
        <taxon>fabids</taxon>
        <taxon>Fabales</taxon>
        <taxon>Fabaceae</taxon>
        <taxon>Papilionoideae</taxon>
        <taxon>50 kb inversion clade</taxon>
        <taxon>NPAAA clade</taxon>
        <taxon>Hologalegina</taxon>
        <taxon>IRL clade</taxon>
        <taxon>Trifolieae</taxon>
        <taxon>Trifolium</taxon>
    </lineage>
</organism>
<dbReference type="AlphaFoldDB" id="A0A2Z6N3G5"/>
<name>A0A2Z6N3G5_TRISU</name>
<reference evidence="2" key="1">
    <citation type="journal article" date="2017" name="Front. Plant Sci.">
        <title>Climate Clever Clovers: New Paradigm to Reduce the Environmental Footprint of Ruminants by Breeding Low Methanogenic Forages Utilizing Haplotype Variation.</title>
        <authorList>
            <person name="Kaur P."/>
            <person name="Appels R."/>
            <person name="Bayer P.E."/>
            <person name="Keeble-Gagnere G."/>
            <person name="Wang J."/>
            <person name="Hirakawa H."/>
            <person name="Shirasawa K."/>
            <person name="Vercoe P."/>
            <person name="Stefanova K."/>
            <person name="Durmic Z."/>
            <person name="Nichols P."/>
            <person name="Revell C."/>
            <person name="Isobe S.N."/>
            <person name="Edwards D."/>
            <person name="Erskine W."/>
        </authorList>
    </citation>
    <scope>NUCLEOTIDE SEQUENCE [LARGE SCALE GENOMIC DNA]</scope>
    <source>
        <strain evidence="2">cv. Daliak</strain>
    </source>
</reference>
<sequence length="228" mass="25463">MVVWSGTNNGHYTVKSGYQALIEWKNTNSDPTQGTTSSDPDDDPIWTKIWKLEVWFASPLNINLSQVQHPDFNNWLHYMFKNATNEGLNIMSTIIYGIWAARNQLVFQNKEVPAIETVHQALKVLHEYQNHSESDRNAANSVTCTKVCSNKLRWNPPPQNSLKLNVDAHSLGDGHWGLDLVLRKEDGLCIGVATRVRIGTNCVVLAKALGVQEAVEIHQASSSPSCDN</sequence>
<dbReference type="PANTHER" id="PTHR47074">
    <property type="entry name" value="BNAC02G40300D PROTEIN"/>
    <property type="match status" value="1"/>
</dbReference>
<protein>
    <recommendedName>
        <fullName evidence="3">RNase H type-1 domain-containing protein</fullName>
    </recommendedName>
</protein>
<evidence type="ECO:0000313" key="2">
    <source>
        <dbReference type="Proteomes" id="UP000242715"/>
    </source>
</evidence>
<dbReference type="EMBL" id="DF973430">
    <property type="protein sequence ID" value="GAU30620.1"/>
    <property type="molecule type" value="Genomic_DNA"/>
</dbReference>
<dbReference type="InterPro" id="IPR052929">
    <property type="entry name" value="RNase_H-like_EbsB-rel"/>
</dbReference>
<accession>A0A2Z6N3G5</accession>
<dbReference type="Proteomes" id="UP000242715">
    <property type="component" value="Unassembled WGS sequence"/>
</dbReference>
<gene>
    <name evidence="1" type="ORF">TSUD_62400</name>
</gene>
<evidence type="ECO:0000313" key="1">
    <source>
        <dbReference type="EMBL" id="GAU30620.1"/>
    </source>
</evidence>
<proteinExistence type="predicted"/>